<comment type="caution">
    <text evidence="1">The sequence shown here is derived from an EMBL/GenBank/DDBJ whole genome shotgun (WGS) entry which is preliminary data.</text>
</comment>
<sequence length="245" mass="25840">MKPGWWRKLLTVPGAIVTAVLTALVGAGVTWSVLYLRHVEIQPDDAVKLSVETDPADTAGGNYSQGSAIIPSDIRTHGTPGAGCRGFHSWVADNHGADRERTVVQIVAQNRTDKPVLVQRMRVTIVDGSPPLTGIAVSCTDRRPAAAEPRQLAVNLDAAPPGVEYISGPSKAPFGFTLANGQTESFVVSAFGTRATYRWKIDFEIVVDGVATTVPVGDKEGFTTAAGLPSCGVAPAGKPCWSYTD</sequence>
<proteinExistence type="predicted"/>
<dbReference type="EMBL" id="LQPJ01000099">
    <property type="protein sequence ID" value="ORW25112.1"/>
    <property type="molecule type" value="Genomic_DNA"/>
</dbReference>
<name>A0A1X1ZP69_9MYCO</name>
<dbReference type="Proteomes" id="UP000193529">
    <property type="component" value="Unassembled WGS sequence"/>
</dbReference>
<keyword evidence="2" id="KW-1185">Reference proteome</keyword>
<protein>
    <submittedName>
        <fullName evidence="1">Uncharacterized protein</fullName>
    </submittedName>
</protein>
<organism evidence="1 2">
    <name type="scientific">Mycobacterium palustre</name>
    <dbReference type="NCBI Taxonomy" id="153971"/>
    <lineage>
        <taxon>Bacteria</taxon>
        <taxon>Bacillati</taxon>
        <taxon>Actinomycetota</taxon>
        <taxon>Actinomycetes</taxon>
        <taxon>Mycobacteriales</taxon>
        <taxon>Mycobacteriaceae</taxon>
        <taxon>Mycobacterium</taxon>
        <taxon>Mycobacterium simiae complex</taxon>
    </lineage>
</organism>
<reference evidence="1 2" key="1">
    <citation type="submission" date="2016-01" db="EMBL/GenBank/DDBJ databases">
        <title>The new phylogeny of the genus Mycobacterium.</title>
        <authorList>
            <person name="Tarcisio F."/>
            <person name="Conor M."/>
            <person name="Antonella G."/>
            <person name="Elisabetta G."/>
            <person name="Giulia F.S."/>
            <person name="Sara T."/>
            <person name="Anna F."/>
            <person name="Clotilde B."/>
            <person name="Roberto B."/>
            <person name="Veronica D.S."/>
            <person name="Fabio R."/>
            <person name="Monica P."/>
            <person name="Olivier J."/>
            <person name="Enrico T."/>
            <person name="Nicola S."/>
        </authorList>
    </citation>
    <scope>NUCLEOTIDE SEQUENCE [LARGE SCALE GENOMIC DNA]</scope>
    <source>
        <strain evidence="1 2">DSM 44572</strain>
    </source>
</reference>
<accession>A0A1X1ZP69</accession>
<dbReference type="AlphaFoldDB" id="A0A1X1ZP69"/>
<evidence type="ECO:0000313" key="2">
    <source>
        <dbReference type="Proteomes" id="UP000193529"/>
    </source>
</evidence>
<gene>
    <name evidence="1" type="ORF">AWC19_07890</name>
</gene>
<evidence type="ECO:0000313" key="1">
    <source>
        <dbReference type="EMBL" id="ORW25112.1"/>
    </source>
</evidence>